<evidence type="ECO:0000256" key="3">
    <source>
        <dbReference type="ARBA" id="ARBA00022741"/>
    </source>
</evidence>
<sequence>MVSPDLRLRYQLMTETDTLSDAVDPAREYIWELPNPPRELEPLTRYHAGGLHPVHLADMYNGARYRIVNKLGFGSSSHVWLGEDTTAKQRPTRPLALKFIEAKASERTLEIEIHKYLSAAAGEAGSKHILPFLDTFRVEGPNGVHNVIVSDGALAFIPALCKYKILEDLDETEIVRQIFEGVAFLHENGVVHRDLHCGNIGIEIPFFRTAGIRKLTYGDPPIIFPSTLCEAVEHPPSVPKYIVQSSPALVDRYQYKDAPGGPLVVKLVDFGCAFRPGTDSVFPTGSPRRTLAAPECLVSEIHLPPSVPEKVWTFKSDIWTLGCTLVELYSRLGHSLFDGAGSSSLGAEMAKLVGPIPDMYHCLLDDNATLHHSDTHNAQSDADTEEDDIPANWKTLETSLVAARTPRHPPSAEDELKRVDRDTKDVQRFLPLIKQMLRWNAEDRIQASEALESSFLVEK</sequence>
<evidence type="ECO:0000256" key="1">
    <source>
        <dbReference type="ARBA" id="ARBA00022527"/>
    </source>
</evidence>
<evidence type="ECO:0000256" key="2">
    <source>
        <dbReference type="ARBA" id="ARBA00022679"/>
    </source>
</evidence>
<protein>
    <submittedName>
        <fullName evidence="8">Kinase-like domain-containing protein</fullName>
    </submittedName>
</protein>
<dbReference type="PROSITE" id="PS00107">
    <property type="entry name" value="PROTEIN_KINASE_ATP"/>
    <property type="match status" value="1"/>
</dbReference>
<feature type="binding site" evidence="6">
    <location>
        <position position="98"/>
    </location>
    <ligand>
        <name>ATP</name>
        <dbReference type="ChEBI" id="CHEBI:30616"/>
    </ligand>
</feature>
<dbReference type="InterPro" id="IPR051175">
    <property type="entry name" value="CLK_kinases"/>
</dbReference>
<dbReference type="Gene3D" id="3.30.200.20">
    <property type="entry name" value="Phosphorylase Kinase, domain 1"/>
    <property type="match status" value="1"/>
</dbReference>
<evidence type="ECO:0000256" key="5">
    <source>
        <dbReference type="ARBA" id="ARBA00022840"/>
    </source>
</evidence>
<dbReference type="InterPro" id="IPR017441">
    <property type="entry name" value="Protein_kinase_ATP_BS"/>
</dbReference>
<keyword evidence="1" id="KW-0723">Serine/threonine-protein kinase</keyword>
<dbReference type="PANTHER" id="PTHR45646">
    <property type="entry name" value="SERINE/THREONINE-PROTEIN KINASE DOA-RELATED"/>
    <property type="match status" value="1"/>
</dbReference>
<dbReference type="SUPFAM" id="SSF56112">
    <property type="entry name" value="Protein kinase-like (PK-like)"/>
    <property type="match status" value="1"/>
</dbReference>
<dbReference type="InterPro" id="IPR000719">
    <property type="entry name" value="Prot_kinase_dom"/>
</dbReference>
<organism evidence="8 9">
    <name type="scientific">Roridomyces roridus</name>
    <dbReference type="NCBI Taxonomy" id="1738132"/>
    <lineage>
        <taxon>Eukaryota</taxon>
        <taxon>Fungi</taxon>
        <taxon>Dikarya</taxon>
        <taxon>Basidiomycota</taxon>
        <taxon>Agaricomycotina</taxon>
        <taxon>Agaricomycetes</taxon>
        <taxon>Agaricomycetidae</taxon>
        <taxon>Agaricales</taxon>
        <taxon>Marasmiineae</taxon>
        <taxon>Mycenaceae</taxon>
        <taxon>Roridomyces</taxon>
    </lineage>
</organism>
<comment type="caution">
    <text evidence="8">The sequence shown here is derived from an EMBL/GenBank/DDBJ whole genome shotgun (WGS) entry which is preliminary data.</text>
</comment>
<keyword evidence="4 8" id="KW-0418">Kinase</keyword>
<dbReference type="Gene3D" id="1.10.510.10">
    <property type="entry name" value="Transferase(Phosphotransferase) domain 1"/>
    <property type="match status" value="1"/>
</dbReference>
<evidence type="ECO:0000313" key="8">
    <source>
        <dbReference type="EMBL" id="KAJ7618436.1"/>
    </source>
</evidence>
<dbReference type="PANTHER" id="PTHR45646:SF11">
    <property type="entry name" value="SERINE_THREONINE-PROTEIN KINASE DOA"/>
    <property type="match status" value="1"/>
</dbReference>
<keyword evidence="3 6" id="KW-0547">Nucleotide-binding</keyword>
<feature type="domain" description="Protein kinase" evidence="7">
    <location>
        <begin position="65"/>
        <end position="456"/>
    </location>
</feature>
<dbReference type="EMBL" id="JARKIF010000019">
    <property type="protein sequence ID" value="KAJ7618436.1"/>
    <property type="molecule type" value="Genomic_DNA"/>
</dbReference>
<dbReference type="SMART" id="SM00220">
    <property type="entry name" value="S_TKc"/>
    <property type="match status" value="1"/>
</dbReference>
<keyword evidence="2" id="KW-0808">Transferase</keyword>
<accession>A0AAD7BE88</accession>
<keyword evidence="9" id="KW-1185">Reference proteome</keyword>
<dbReference type="GO" id="GO:0043484">
    <property type="term" value="P:regulation of RNA splicing"/>
    <property type="evidence" value="ECO:0007669"/>
    <property type="project" value="TreeGrafter"/>
</dbReference>
<dbReference type="Proteomes" id="UP001221142">
    <property type="component" value="Unassembled WGS sequence"/>
</dbReference>
<keyword evidence="5 6" id="KW-0067">ATP-binding</keyword>
<dbReference type="Pfam" id="PF00069">
    <property type="entry name" value="Pkinase"/>
    <property type="match status" value="1"/>
</dbReference>
<dbReference type="PROSITE" id="PS50011">
    <property type="entry name" value="PROTEIN_KINASE_DOM"/>
    <property type="match status" value="1"/>
</dbReference>
<proteinExistence type="predicted"/>
<dbReference type="InterPro" id="IPR011009">
    <property type="entry name" value="Kinase-like_dom_sf"/>
</dbReference>
<name>A0AAD7BE88_9AGAR</name>
<dbReference type="GO" id="GO:0005524">
    <property type="term" value="F:ATP binding"/>
    <property type="evidence" value="ECO:0007669"/>
    <property type="project" value="UniProtKB-UniRule"/>
</dbReference>
<gene>
    <name evidence="8" type="ORF">FB45DRAFT_1096786</name>
</gene>
<dbReference type="GO" id="GO:0005634">
    <property type="term" value="C:nucleus"/>
    <property type="evidence" value="ECO:0007669"/>
    <property type="project" value="TreeGrafter"/>
</dbReference>
<reference evidence="8" key="1">
    <citation type="submission" date="2023-03" db="EMBL/GenBank/DDBJ databases">
        <title>Massive genome expansion in bonnet fungi (Mycena s.s.) driven by repeated elements and novel gene families across ecological guilds.</title>
        <authorList>
            <consortium name="Lawrence Berkeley National Laboratory"/>
            <person name="Harder C.B."/>
            <person name="Miyauchi S."/>
            <person name="Viragh M."/>
            <person name="Kuo A."/>
            <person name="Thoen E."/>
            <person name="Andreopoulos B."/>
            <person name="Lu D."/>
            <person name="Skrede I."/>
            <person name="Drula E."/>
            <person name="Henrissat B."/>
            <person name="Morin E."/>
            <person name="Kohler A."/>
            <person name="Barry K."/>
            <person name="LaButti K."/>
            <person name="Morin E."/>
            <person name="Salamov A."/>
            <person name="Lipzen A."/>
            <person name="Mereny Z."/>
            <person name="Hegedus B."/>
            <person name="Baldrian P."/>
            <person name="Stursova M."/>
            <person name="Weitz H."/>
            <person name="Taylor A."/>
            <person name="Grigoriev I.V."/>
            <person name="Nagy L.G."/>
            <person name="Martin F."/>
            <person name="Kauserud H."/>
        </authorList>
    </citation>
    <scope>NUCLEOTIDE SEQUENCE</scope>
    <source>
        <strain evidence="8">9284</strain>
    </source>
</reference>
<evidence type="ECO:0000256" key="6">
    <source>
        <dbReference type="PROSITE-ProRule" id="PRU10141"/>
    </source>
</evidence>
<dbReference type="GO" id="GO:0004674">
    <property type="term" value="F:protein serine/threonine kinase activity"/>
    <property type="evidence" value="ECO:0007669"/>
    <property type="project" value="UniProtKB-KW"/>
</dbReference>
<evidence type="ECO:0000259" key="7">
    <source>
        <dbReference type="PROSITE" id="PS50011"/>
    </source>
</evidence>
<evidence type="ECO:0000313" key="9">
    <source>
        <dbReference type="Proteomes" id="UP001221142"/>
    </source>
</evidence>
<evidence type="ECO:0000256" key="4">
    <source>
        <dbReference type="ARBA" id="ARBA00022777"/>
    </source>
</evidence>
<dbReference type="AlphaFoldDB" id="A0AAD7BE88"/>